<evidence type="ECO:0000313" key="4">
    <source>
        <dbReference type="Proteomes" id="UP001369815"/>
    </source>
</evidence>
<feature type="domain" description="Ecp2 effector protein-like" evidence="2">
    <location>
        <begin position="90"/>
        <end position="194"/>
    </location>
</feature>
<protein>
    <recommendedName>
        <fullName evidence="2">Ecp2 effector protein-like domain-containing protein</fullName>
    </recommendedName>
</protein>
<keyword evidence="1" id="KW-0732">Signal</keyword>
<gene>
    <name evidence="3" type="ORF">Daesc_006757</name>
</gene>
<dbReference type="Proteomes" id="UP001369815">
    <property type="component" value="Unassembled WGS sequence"/>
</dbReference>
<dbReference type="AlphaFoldDB" id="A0AAX6MI96"/>
<organism evidence="3 4">
    <name type="scientific">Daldinia eschscholtzii</name>
    <dbReference type="NCBI Taxonomy" id="292717"/>
    <lineage>
        <taxon>Eukaryota</taxon>
        <taxon>Fungi</taxon>
        <taxon>Dikarya</taxon>
        <taxon>Ascomycota</taxon>
        <taxon>Pezizomycotina</taxon>
        <taxon>Sordariomycetes</taxon>
        <taxon>Xylariomycetidae</taxon>
        <taxon>Xylariales</taxon>
        <taxon>Hypoxylaceae</taxon>
        <taxon>Daldinia</taxon>
    </lineage>
</organism>
<name>A0AAX6MI96_9PEZI</name>
<proteinExistence type="predicted"/>
<dbReference type="InterPro" id="IPR029226">
    <property type="entry name" value="Ecp2-like"/>
</dbReference>
<comment type="caution">
    <text evidence="3">The sequence shown here is derived from an EMBL/GenBank/DDBJ whole genome shotgun (WGS) entry which is preliminary data.</text>
</comment>
<accession>A0AAX6MI96</accession>
<dbReference type="EMBL" id="JBANMG010000006">
    <property type="protein sequence ID" value="KAK6952224.1"/>
    <property type="molecule type" value="Genomic_DNA"/>
</dbReference>
<dbReference type="Pfam" id="PF14856">
    <property type="entry name" value="Hce2"/>
    <property type="match status" value="1"/>
</dbReference>
<feature type="chain" id="PRO_5043825404" description="Ecp2 effector protein-like domain-containing protein" evidence="1">
    <location>
        <begin position="18"/>
        <end position="209"/>
    </location>
</feature>
<sequence length="209" mass="22326">MKIQLVTLLSGVSAAQAASRVFSSAKQALEGKLVLDKLNGAIVETEFVLKDGRTGTVFRRDSGPCCVSPIPSWPGLDRTWTPGSETTSYCDMSKAFGREDDYIGLGTVEDCTVLRDYILETPGAFLMGPDAFLPGMYTGLIGHKTCVVGAGLDPGASGEGLYIGNKDVADVITLVMDKFVKENGTLFTEGYWPCAGPSGRTEPGIWNVW</sequence>
<evidence type="ECO:0000313" key="3">
    <source>
        <dbReference type="EMBL" id="KAK6952224.1"/>
    </source>
</evidence>
<reference evidence="3 4" key="1">
    <citation type="journal article" date="2024" name="Front Chem Biol">
        <title>Unveiling the potential of Daldinia eschscholtzii MFLUCC 19-0629 through bioactivity and bioinformatics studies for enhanced sustainable agriculture production.</title>
        <authorList>
            <person name="Brooks S."/>
            <person name="Weaver J.A."/>
            <person name="Klomchit A."/>
            <person name="Alharthi S.A."/>
            <person name="Onlamun T."/>
            <person name="Nurani R."/>
            <person name="Vong T.K."/>
            <person name="Alberti F."/>
            <person name="Greco C."/>
        </authorList>
    </citation>
    <scope>NUCLEOTIDE SEQUENCE [LARGE SCALE GENOMIC DNA]</scope>
    <source>
        <strain evidence="3">MFLUCC 19-0629</strain>
    </source>
</reference>
<keyword evidence="4" id="KW-1185">Reference proteome</keyword>
<feature type="signal peptide" evidence="1">
    <location>
        <begin position="1"/>
        <end position="17"/>
    </location>
</feature>
<evidence type="ECO:0000256" key="1">
    <source>
        <dbReference type="SAM" id="SignalP"/>
    </source>
</evidence>
<evidence type="ECO:0000259" key="2">
    <source>
        <dbReference type="Pfam" id="PF14856"/>
    </source>
</evidence>